<comment type="caution">
    <text evidence="3">The sequence shown here is derived from an EMBL/GenBank/DDBJ whole genome shotgun (WGS) entry which is preliminary data.</text>
</comment>
<dbReference type="Pfam" id="PF12738">
    <property type="entry name" value="PTCB-BRCT"/>
    <property type="match status" value="1"/>
</dbReference>
<dbReference type="Gene3D" id="3.40.50.10190">
    <property type="entry name" value="BRCT domain"/>
    <property type="match status" value="1"/>
</dbReference>
<dbReference type="InterPro" id="IPR001357">
    <property type="entry name" value="BRCT_dom"/>
</dbReference>
<dbReference type="SMART" id="SM00292">
    <property type="entry name" value="BRCT"/>
    <property type="match status" value="1"/>
</dbReference>
<evidence type="ECO:0000313" key="3">
    <source>
        <dbReference type="EMBL" id="CAG9314571.1"/>
    </source>
</evidence>
<proteinExistence type="predicted"/>
<evidence type="ECO:0000259" key="2">
    <source>
        <dbReference type="PROSITE" id="PS50172"/>
    </source>
</evidence>
<dbReference type="PROSITE" id="PS50172">
    <property type="entry name" value="BRCT"/>
    <property type="match status" value="1"/>
</dbReference>
<accession>A0AAU9ILE7</accession>
<organism evidence="3 4">
    <name type="scientific">Blepharisma stoltei</name>
    <dbReference type="NCBI Taxonomy" id="1481888"/>
    <lineage>
        <taxon>Eukaryota</taxon>
        <taxon>Sar</taxon>
        <taxon>Alveolata</taxon>
        <taxon>Ciliophora</taxon>
        <taxon>Postciliodesmatophora</taxon>
        <taxon>Heterotrichea</taxon>
        <taxon>Heterotrichida</taxon>
        <taxon>Blepharismidae</taxon>
        <taxon>Blepharisma</taxon>
    </lineage>
</organism>
<gene>
    <name evidence="3" type="ORF">BSTOLATCC_MIC11572</name>
</gene>
<protein>
    <recommendedName>
        <fullName evidence="2">BRCT domain-containing protein</fullName>
    </recommendedName>
</protein>
<dbReference type="EMBL" id="CAJZBQ010000012">
    <property type="protein sequence ID" value="CAG9314571.1"/>
    <property type="molecule type" value="Genomic_DNA"/>
</dbReference>
<dbReference type="SUPFAM" id="SSF52113">
    <property type="entry name" value="BRCT domain"/>
    <property type="match status" value="1"/>
</dbReference>
<dbReference type="Proteomes" id="UP001162131">
    <property type="component" value="Unassembled WGS sequence"/>
</dbReference>
<name>A0AAU9ILE7_9CILI</name>
<sequence>MITIDYQIINCQPLEDGEDAQNILSINKAKVLEFHSGQGSITIQFPKTKIEEITLCLGSSASVQIGAFNSPDQTDMVYLIESQESVVGALEKTIKYSSNLFASHKDTKFSYAKLDISSTSSNGSLKIFYWILKSPRDSGSSPPRSNHMTVNSRSFYSSPPAKRTLEISKNPKTDLSNSIQRFDLKQSAFDEIPRKRKIDYDTPRASRNPIDNRIGINNKIRSENKKQEDKTINIEDGETIAEQNSIFQDIQNRKQRVLRSHTQKKEPTNSYKNVLNNCLVSSAVQDPGKSIIISELCESLGAIYIEELDRSVEYLVSDGTNTRKMDEARQLGIKIVRIDWLIFCLRKRKHIDDESLLFN</sequence>
<keyword evidence="4" id="KW-1185">Reference proteome</keyword>
<evidence type="ECO:0000313" key="4">
    <source>
        <dbReference type="Proteomes" id="UP001162131"/>
    </source>
</evidence>
<evidence type="ECO:0000256" key="1">
    <source>
        <dbReference type="SAM" id="MobiDB-lite"/>
    </source>
</evidence>
<feature type="compositionally biased region" description="Polar residues" evidence="1">
    <location>
        <begin position="146"/>
        <end position="157"/>
    </location>
</feature>
<feature type="region of interest" description="Disordered" evidence="1">
    <location>
        <begin position="136"/>
        <end position="159"/>
    </location>
</feature>
<feature type="domain" description="BRCT" evidence="2">
    <location>
        <begin position="293"/>
        <end position="358"/>
    </location>
</feature>
<dbReference type="AlphaFoldDB" id="A0AAU9ILE7"/>
<reference evidence="3" key="1">
    <citation type="submission" date="2021-09" db="EMBL/GenBank/DDBJ databases">
        <authorList>
            <consortium name="AG Swart"/>
            <person name="Singh M."/>
            <person name="Singh A."/>
            <person name="Seah K."/>
            <person name="Emmerich C."/>
        </authorList>
    </citation>
    <scope>NUCLEOTIDE SEQUENCE</scope>
    <source>
        <strain evidence="3">ATCC30299</strain>
    </source>
</reference>
<dbReference type="InterPro" id="IPR036420">
    <property type="entry name" value="BRCT_dom_sf"/>
</dbReference>